<keyword evidence="6" id="KW-0862">Zinc</keyword>
<reference evidence="11 12" key="1">
    <citation type="journal article" date="2019" name="Nat. Med.">
        <title>A library of human gut bacterial isolates paired with longitudinal multiomics data enables mechanistic microbiome research.</title>
        <authorList>
            <person name="Poyet M."/>
            <person name="Groussin M."/>
            <person name="Gibbons S.M."/>
            <person name="Avila-Pacheco J."/>
            <person name="Jiang X."/>
            <person name="Kearney S.M."/>
            <person name="Perrotta A.R."/>
            <person name="Berdy B."/>
            <person name="Zhao S."/>
            <person name="Lieberman T.D."/>
            <person name="Swanson P.K."/>
            <person name="Smith M."/>
            <person name="Roesemann S."/>
            <person name="Alexander J.E."/>
            <person name="Rich S.A."/>
            <person name="Livny J."/>
            <person name="Vlamakis H."/>
            <person name="Clish C."/>
            <person name="Bullock K."/>
            <person name="Deik A."/>
            <person name="Scott J."/>
            <person name="Pierce K.A."/>
            <person name="Xavier R.J."/>
            <person name="Alm E.J."/>
        </authorList>
    </citation>
    <scope>NUCLEOTIDE SEQUENCE [LARGE SCALE GENOMIC DNA]</scope>
    <source>
        <strain evidence="11 12">BIOML-A19</strain>
    </source>
</reference>
<dbReference type="Gene3D" id="3.20.20.80">
    <property type="entry name" value="Glycosidases"/>
    <property type="match status" value="1"/>
</dbReference>
<feature type="domain" description="Beta-galactosidase trimerisation" evidence="10">
    <location>
        <begin position="432"/>
        <end position="592"/>
    </location>
</feature>
<evidence type="ECO:0000256" key="1">
    <source>
        <dbReference type="ARBA" id="ARBA00001412"/>
    </source>
</evidence>
<dbReference type="EMBL" id="WCTY01000036">
    <property type="protein sequence ID" value="KAB4181013.1"/>
    <property type="molecule type" value="Genomic_DNA"/>
</dbReference>
<evidence type="ECO:0000259" key="9">
    <source>
        <dbReference type="Pfam" id="PF02449"/>
    </source>
</evidence>
<dbReference type="EC" id="3.2.1.23" evidence="3"/>
<feature type="chain" id="PRO_5029666951" description="beta-galactosidase" evidence="8">
    <location>
        <begin position="24"/>
        <end position="698"/>
    </location>
</feature>
<dbReference type="GO" id="GO:0004565">
    <property type="term" value="F:beta-galactosidase activity"/>
    <property type="evidence" value="ECO:0007669"/>
    <property type="project" value="UniProtKB-EC"/>
</dbReference>
<dbReference type="Proteomes" id="UP000487221">
    <property type="component" value="Unassembled WGS sequence"/>
</dbReference>
<dbReference type="GO" id="GO:0046872">
    <property type="term" value="F:metal ion binding"/>
    <property type="evidence" value="ECO:0007669"/>
    <property type="project" value="UniProtKB-KW"/>
</dbReference>
<keyword evidence="8" id="KW-0732">Signal</keyword>
<dbReference type="PANTHER" id="PTHR36447:SF2">
    <property type="entry name" value="BETA-GALACTOSIDASE YESZ"/>
    <property type="match status" value="1"/>
</dbReference>
<dbReference type="Pfam" id="PF02449">
    <property type="entry name" value="Glyco_hydro_42"/>
    <property type="match status" value="1"/>
</dbReference>
<evidence type="ECO:0000313" key="11">
    <source>
        <dbReference type="EMBL" id="KAB4181013.1"/>
    </source>
</evidence>
<dbReference type="InterPro" id="IPR013738">
    <property type="entry name" value="Beta_galactosidase_Trimer"/>
</dbReference>
<evidence type="ECO:0000256" key="7">
    <source>
        <dbReference type="ARBA" id="ARBA00023295"/>
    </source>
</evidence>
<dbReference type="SUPFAM" id="SSF51445">
    <property type="entry name" value="(Trans)glycosidases"/>
    <property type="match status" value="1"/>
</dbReference>
<dbReference type="InterPro" id="IPR013529">
    <property type="entry name" value="Glyco_hydro_42_N"/>
</dbReference>
<comment type="similarity">
    <text evidence="2">Belongs to the glycosyl hydrolase 42 family.</text>
</comment>
<dbReference type="Pfam" id="PF08532">
    <property type="entry name" value="Glyco_hydro_42M"/>
    <property type="match status" value="1"/>
</dbReference>
<feature type="signal peptide" evidence="8">
    <location>
        <begin position="1"/>
        <end position="23"/>
    </location>
</feature>
<dbReference type="SUPFAM" id="SSF52317">
    <property type="entry name" value="Class I glutamine amidotransferase-like"/>
    <property type="match status" value="1"/>
</dbReference>
<dbReference type="CDD" id="cd03143">
    <property type="entry name" value="A4_beta-galactosidase_middle_domain"/>
    <property type="match status" value="1"/>
</dbReference>
<keyword evidence="7" id="KW-0326">Glycosidase</keyword>
<proteinExistence type="inferred from homology"/>
<name>A0A7J5GU00_BACUN</name>
<dbReference type="PANTHER" id="PTHR36447">
    <property type="entry name" value="BETA-GALACTOSIDASE GANA"/>
    <property type="match status" value="1"/>
</dbReference>
<dbReference type="InterPro" id="IPR003476">
    <property type="entry name" value="Glyco_hydro_42"/>
</dbReference>
<comment type="catalytic activity">
    <reaction evidence="1">
        <text>Hydrolysis of terminal non-reducing beta-D-galactose residues in beta-D-galactosides.</text>
        <dbReference type="EC" id="3.2.1.23"/>
    </reaction>
</comment>
<dbReference type="GO" id="GO:0005975">
    <property type="term" value="P:carbohydrate metabolic process"/>
    <property type="evidence" value="ECO:0007669"/>
    <property type="project" value="InterPro"/>
</dbReference>
<keyword evidence="5" id="KW-0378">Hydrolase</keyword>
<dbReference type="InterPro" id="IPR029062">
    <property type="entry name" value="Class_I_gatase-like"/>
</dbReference>
<dbReference type="Gene3D" id="3.40.50.880">
    <property type="match status" value="1"/>
</dbReference>
<evidence type="ECO:0000313" key="12">
    <source>
        <dbReference type="Proteomes" id="UP000487221"/>
    </source>
</evidence>
<comment type="caution">
    <text evidence="11">The sequence shown here is derived from an EMBL/GenBank/DDBJ whole genome shotgun (WGS) entry which is preliminary data.</text>
</comment>
<dbReference type="GO" id="GO:0009341">
    <property type="term" value="C:beta-galactosidase complex"/>
    <property type="evidence" value="ECO:0007669"/>
    <property type="project" value="InterPro"/>
</dbReference>
<evidence type="ECO:0000259" key="10">
    <source>
        <dbReference type="Pfam" id="PF08532"/>
    </source>
</evidence>
<sequence length="698" mass="80779">MKIIKTFLTLFTACLFQVSSAFAQLPEIGGEVWIEPGQTKEQIDTFFRIMKENKMTTARMFIMWNQIETDPGVFDFTPYDMAFEAAEKYNIKVVATLTAAEPAPCVNKRSNYQLHTHLIIEDRAEYPAAARYIKQVVDRYKKHPMLEYWWLLNEPGQYPVPSKLAVEEFRQWLKVKYAGDIRLLNKLWITYFPDFNSIEYSPVWDKVDGWSSQIAYYDWQKFWRPFLTQYMQWVSDEVKKHDDKHPITVNPHTVYDNLARYDFAEWRKFIDILGMSIHPSWALTDFQKHHYAYGIAGCCELMTGFHKDNNEIWVSEIQGGSNIFSGWAPGAPDKTDIEQWLWTSIGCNAKRVLYWSVNPRPQGNEAGEWALFGYGDKVSERVRMTTDVIDCLYKNKKVFSETKLMETPITIITTPESRFMFDCRGDWREFRNSKSYLKSYMAWYIMLMRLGLPVQILEAKDYNWDDADQGRVVIFPNTISVPSTLQDKIKGFVKRGNKLIADGLAFQFDEESRSYGVVGNPYEDMFGASLLDVMYQMDSDVKINFNDSDIVLSASDLRGELIPTTAQVLAGTKEMAYATRNKYGKGEAVWVPHVIGVREFNQHDSNYAKFVFSEVENVYNKHPFVLDNKDEDLMMQTLQADGKYVTIVINCSLKDVNSKIINRSAKQKAEVVWGSKSALGEGGSINLQPRETLVIIWE</sequence>
<evidence type="ECO:0000256" key="3">
    <source>
        <dbReference type="ARBA" id="ARBA00012756"/>
    </source>
</evidence>
<gene>
    <name evidence="11" type="ORF">GAQ44_17495</name>
</gene>
<organism evidence="11 12">
    <name type="scientific">Bacteroides uniformis</name>
    <dbReference type="NCBI Taxonomy" id="820"/>
    <lineage>
        <taxon>Bacteria</taxon>
        <taxon>Pseudomonadati</taxon>
        <taxon>Bacteroidota</taxon>
        <taxon>Bacteroidia</taxon>
        <taxon>Bacteroidales</taxon>
        <taxon>Bacteroidaceae</taxon>
        <taxon>Bacteroides</taxon>
    </lineage>
</organism>
<evidence type="ECO:0000256" key="2">
    <source>
        <dbReference type="ARBA" id="ARBA00005940"/>
    </source>
</evidence>
<protein>
    <recommendedName>
        <fullName evidence="3">beta-galactosidase</fullName>
        <ecNumber evidence="3">3.2.1.23</ecNumber>
    </recommendedName>
</protein>
<dbReference type="RefSeq" id="WP_151875942.1">
    <property type="nucleotide sequence ID" value="NZ_WCTY01000036.1"/>
</dbReference>
<evidence type="ECO:0000256" key="4">
    <source>
        <dbReference type="ARBA" id="ARBA00022723"/>
    </source>
</evidence>
<dbReference type="AlphaFoldDB" id="A0A7J5GU00"/>
<keyword evidence="4" id="KW-0479">Metal-binding</keyword>
<evidence type="ECO:0000256" key="5">
    <source>
        <dbReference type="ARBA" id="ARBA00022801"/>
    </source>
</evidence>
<accession>A0A7J5GU00</accession>
<evidence type="ECO:0000256" key="8">
    <source>
        <dbReference type="SAM" id="SignalP"/>
    </source>
</evidence>
<dbReference type="InterPro" id="IPR017853">
    <property type="entry name" value="GH"/>
</dbReference>
<evidence type="ECO:0000256" key="6">
    <source>
        <dbReference type="ARBA" id="ARBA00022833"/>
    </source>
</evidence>
<feature type="domain" description="Glycoside hydrolase family 42 N-terminal" evidence="9">
    <location>
        <begin position="40"/>
        <end position="371"/>
    </location>
</feature>